<dbReference type="GO" id="GO:0015528">
    <property type="term" value="F:lactose:proton symporter activity"/>
    <property type="evidence" value="ECO:0007669"/>
    <property type="project" value="TreeGrafter"/>
</dbReference>
<dbReference type="InterPro" id="IPR020846">
    <property type="entry name" value="MFS_dom"/>
</dbReference>
<dbReference type="AlphaFoldDB" id="A0A2V1K6A7"/>
<dbReference type="InterPro" id="IPR036259">
    <property type="entry name" value="MFS_trans_sf"/>
</dbReference>
<proteinExistence type="predicted"/>
<evidence type="ECO:0000256" key="1">
    <source>
        <dbReference type="ARBA" id="ARBA00004429"/>
    </source>
</evidence>
<feature type="region of interest" description="Disordered" evidence="8">
    <location>
        <begin position="429"/>
        <end position="456"/>
    </location>
</feature>
<feature type="transmembrane region" description="Helical" evidence="9">
    <location>
        <begin position="388"/>
        <end position="410"/>
    </location>
</feature>
<dbReference type="NCBIfam" id="TIGR00882">
    <property type="entry name" value="2A0105"/>
    <property type="match status" value="1"/>
</dbReference>
<dbReference type="RefSeq" id="WP_109092477.1">
    <property type="nucleotide sequence ID" value="NZ_JBQDCU010000051.1"/>
</dbReference>
<dbReference type="NCBIfam" id="NF007077">
    <property type="entry name" value="PRK09528.1"/>
    <property type="match status" value="1"/>
</dbReference>
<evidence type="ECO:0000256" key="4">
    <source>
        <dbReference type="ARBA" id="ARBA00022519"/>
    </source>
</evidence>
<dbReference type="OrthoDB" id="9150135at2"/>
<feature type="transmembrane region" description="Helical" evidence="9">
    <location>
        <begin position="20"/>
        <end position="38"/>
    </location>
</feature>
<dbReference type="Gene3D" id="1.20.1250.20">
    <property type="entry name" value="MFS general substrate transporter like domains"/>
    <property type="match status" value="2"/>
</dbReference>
<evidence type="ECO:0000256" key="3">
    <source>
        <dbReference type="ARBA" id="ARBA00022475"/>
    </source>
</evidence>
<feature type="transmembrane region" description="Helical" evidence="9">
    <location>
        <begin position="179"/>
        <end position="196"/>
    </location>
</feature>
<organism evidence="11 12">
    <name type="scientific">Ancrocorticia populi</name>
    <dbReference type="NCBI Taxonomy" id="2175228"/>
    <lineage>
        <taxon>Bacteria</taxon>
        <taxon>Bacillati</taxon>
        <taxon>Actinomycetota</taxon>
        <taxon>Actinomycetes</taxon>
        <taxon>Actinomycetales</taxon>
        <taxon>Actinomycetaceae</taxon>
        <taxon>Ancrocorticia</taxon>
    </lineage>
</organism>
<dbReference type="InterPro" id="IPR000576">
    <property type="entry name" value="LacY/RafB_perm_fam"/>
</dbReference>
<evidence type="ECO:0000256" key="6">
    <source>
        <dbReference type="ARBA" id="ARBA00022989"/>
    </source>
</evidence>
<feature type="transmembrane region" description="Helical" evidence="9">
    <location>
        <begin position="359"/>
        <end position="382"/>
    </location>
</feature>
<gene>
    <name evidence="11" type="ORF">DD236_00740</name>
</gene>
<feature type="transmembrane region" description="Helical" evidence="9">
    <location>
        <begin position="300"/>
        <end position="320"/>
    </location>
</feature>
<feature type="compositionally biased region" description="Low complexity" evidence="8">
    <location>
        <begin position="438"/>
        <end position="448"/>
    </location>
</feature>
<dbReference type="PROSITE" id="PS50850">
    <property type="entry name" value="MFS"/>
    <property type="match status" value="1"/>
</dbReference>
<comment type="caution">
    <text evidence="11">The sequence shown here is derived from an EMBL/GenBank/DDBJ whole genome shotgun (WGS) entry which is preliminary data.</text>
</comment>
<sequence>MASFTKSFKNTGYLQSSVNLLLFFMSWGIWWSFFQLWLKKDIAEGGLGFTNTQVGTVYSMNSLATLILMFLYGTFQDKLGYKRTIQIFIAAISALVGPFVIFVYEPLLHSNFMFGAVLGAIVLSAGFMAGVGLLEALAERFSRLYNFEYGQARMWGSFGYAIVALMAGFLFTIDPKINFWLGSAMGLLNLLIVVFWKAPAPEGKDSAEQVVEEATTPSIGEMVGLLKMPALWLVIVIVFFTWTFYTVFDQQMFPDFYTGLFDSKEAGERTYGVLNSVQVFCEAAMMGVVPIIMRKIGVRNTLLCGFAVMTLRILGCAVFADPIVISFVKMFHALEVPLCILPVMRYFTLHFNPAMSATLYMVGFQIASQLGNVVLSPVLGALNDSQGYRFTFFVISAVVACSAVFAFFTLKKDDQQVLGDPFIRETRKPKVEAPSDITAPVAPSVPATPEDPTETK</sequence>
<dbReference type="EMBL" id="QETB01000001">
    <property type="protein sequence ID" value="PWF26976.1"/>
    <property type="molecule type" value="Genomic_DNA"/>
</dbReference>
<evidence type="ECO:0000256" key="7">
    <source>
        <dbReference type="ARBA" id="ARBA00023136"/>
    </source>
</evidence>
<dbReference type="PANTHER" id="PTHR23522">
    <property type="entry name" value="BLL5896 PROTEIN"/>
    <property type="match status" value="1"/>
</dbReference>
<evidence type="ECO:0000256" key="2">
    <source>
        <dbReference type="ARBA" id="ARBA00022448"/>
    </source>
</evidence>
<keyword evidence="3" id="KW-1003">Cell membrane</keyword>
<keyword evidence="6 9" id="KW-1133">Transmembrane helix</keyword>
<feature type="transmembrane region" description="Helical" evidence="9">
    <location>
        <begin position="113"/>
        <end position="134"/>
    </location>
</feature>
<feature type="transmembrane region" description="Helical" evidence="9">
    <location>
        <begin position="271"/>
        <end position="293"/>
    </location>
</feature>
<dbReference type="Proteomes" id="UP000245283">
    <property type="component" value="Unassembled WGS sequence"/>
</dbReference>
<evidence type="ECO:0000256" key="9">
    <source>
        <dbReference type="SAM" id="Phobius"/>
    </source>
</evidence>
<comment type="subcellular location">
    <subcellularLocation>
        <location evidence="1">Cell inner membrane</location>
        <topology evidence="1">Multi-pass membrane protein</topology>
    </subcellularLocation>
</comment>
<keyword evidence="2" id="KW-0813">Transport</keyword>
<name>A0A2V1K6A7_9ACTO</name>
<dbReference type="GO" id="GO:0005886">
    <property type="term" value="C:plasma membrane"/>
    <property type="evidence" value="ECO:0007669"/>
    <property type="project" value="UniProtKB-SubCell"/>
</dbReference>
<dbReference type="SUPFAM" id="SSF103473">
    <property type="entry name" value="MFS general substrate transporter"/>
    <property type="match status" value="1"/>
</dbReference>
<feature type="transmembrane region" description="Helical" evidence="9">
    <location>
        <begin position="230"/>
        <end position="248"/>
    </location>
</feature>
<feature type="transmembrane region" description="Helical" evidence="9">
    <location>
        <begin position="155"/>
        <end position="173"/>
    </location>
</feature>
<evidence type="ECO:0000256" key="8">
    <source>
        <dbReference type="SAM" id="MobiDB-lite"/>
    </source>
</evidence>
<keyword evidence="5 9" id="KW-0812">Transmembrane</keyword>
<evidence type="ECO:0000313" key="11">
    <source>
        <dbReference type="EMBL" id="PWF26976.1"/>
    </source>
</evidence>
<feature type="domain" description="Major facilitator superfamily (MFS) profile" evidence="10">
    <location>
        <begin position="12"/>
        <end position="414"/>
    </location>
</feature>
<reference evidence="12" key="1">
    <citation type="submission" date="2018-05" db="EMBL/GenBank/DDBJ databases">
        <authorList>
            <person name="Li Y."/>
        </authorList>
    </citation>
    <scope>NUCLEOTIDE SEQUENCE [LARGE SCALE GENOMIC DNA]</scope>
    <source>
        <strain evidence="12">sk1b4</strain>
    </source>
</reference>
<keyword evidence="12" id="KW-1185">Reference proteome</keyword>
<accession>A0A2V1K6A7</accession>
<evidence type="ECO:0000259" key="10">
    <source>
        <dbReference type="PROSITE" id="PS50850"/>
    </source>
</evidence>
<feature type="transmembrane region" description="Helical" evidence="9">
    <location>
        <begin position="58"/>
        <end position="75"/>
    </location>
</feature>
<dbReference type="Pfam" id="PF01306">
    <property type="entry name" value="LacY_symp"/>
    <property type="match status" value="1"/>
</dbReference>
<dbReference type="PRINTS" id="PR00174">
    <property type="entry name" value="LACYSMPORT"/>
</dbReference>
<evidence type="ECO:0000313" key="12">
    <source>
        <dbReference type="Proteomes" id="UP000245283"/>
    </source>
</evidence>
<protein>
    <submittedName>
        <fullName evidence="11">MFS transporter</fullName>
    </submittedName>
</protein>
<dbReference type="GO" id="GO:0030395">
    <property type="term" value="F:lactose binding"/>
    <property type="evidence" value="ECO:0007669"/>
    <property type="project" value="TreeGrafter"/>
</dbReference>
<evidence type="ECO:0000256" key="5">
    <source>
        <dbReference type="ARBA" id="ARBA00022692"/>
    </source>
</evidence>
<keyword evidence="7 9" id="KW-0472">Membrane</keyword>
<keyword evidence="4" id="KW-0997">Cell inner membrane</keyword>
<dbReference type="PANTHER" id="PTHR23522:SF10">
    <property type="entry name" value="3-PHENYLPROPIONIC ACID TRANSPORTER-RELATED"/>
    <property type="match status" value="1"/>
</dbReference>
<feature type="transmembrane region" description="Helical" evidence="9">
    <location>
        <begin position="87"/>
        <end position="107"/>
    </location>
</feature>